<proteinExistence type="predicted"/>
<gene>
    <name evidence="1" type="ORF">X975_25275</name>
</gene>
<evidence type="ECO:0000313" key="1">
    <source>
        <dbReference type="EMBL" id="KFM58181.1"/>
    </source>
</evidence>
<sequence length="59" mass="6798">MSAEYETFIEMISDSLLQSKFKLMPITEFRCNLKDEYPQLSQKAVLVLLPFATACMCET</sequence>
<dbReference type="OMA" id="ITEFRCN"/>
<dbReference type="OrthoDB" id="6417410at2759"/>
<evidence type="ECO:0000313" key="2">
    <source>
        <dbReference type="Proteomes" id="UP000054359"/>
    </source>
</evidence>
<keyword evidence="2" id="KW-1185">Reference proteome</keyword>
<accession>A0A087SZ92</accession>
<name>A0A087SZ92_STEMI</name>
<dbReference type="AlphaFoldDB" id="A0A087SZ92"/>
<dbReference type="Proteomes" id="UP000054359">
    <property type="component" value="Unassembled WGS sequence"/>
</dbReference>
<feature type="non-terminal residue" evidence="1">
    <location>
        <position position="59"/>
    </location>
</feature>
<protein>
    <submittedName>
        <fullName evidence="1">Zinc finger BED domain-containing protein 5</fullName>
    </submittedName>
</protein>
<reference evidence="1 2" key="1">
    <citation type="submission" date="2013-11" db="EMBL/GenBank/DDBJ databases">
        <title>Genome sequencing of Stegodyphus mimosarum.</title>
        <authorList>
            <person name="Bechsgaard J."/>
        </authorList>
    </citation>
    <scope>NUCLEOTIDE SEQUENCE [LARGE SCALE GENOMIC DNA]</scope>
</reference>
<organism evidence="1 2">
    <name type="scientific">Stegodyphus mimosarum</name>
    <name type="common">African social velvet spider</name>
    <dbReference type="NCBI Taxonomy" id="407821"/>
    <lineage>
        <taxon>Eukaryota</taxon>
        <taxon>Metazoa</taxon>
        <taxon>Ecdysozoa</taxon>
        <taxon>Arthropoda</taxon>
        <taxon>Chelicerata</taxon>
        <taxon>Arachnida</taxon>
        <taxon>Araneae</taxon>
        <taxon>Araneomorphae</taxon>
        <taxon>Entelegynae</taxon>
        <taxon>Eresoidea</taxon>
        <taxon>Eresidae</taxon>
        <taxon>Stegodyphus</taxon>
    </lineage>
</organism>
<dbReference type="EMBL" id="KK112645">
    <property type="protein sequence ID" value="KFM58181.1"/>
    <property type="molecule type" value="Genomic_DNA"/>
</dbReference>